<dbReference type="GO" id="GO:0005886">
    <property type="term" value="C:plasma membrane"/>
    <property type="evidence" value="ECO:0007669"/>
    <property type="project" value="UniProtKB-SubCell"/>
</dbReference>
<evidence type="ECO:0000256" key="5">
    <source>
        <dbReference type="ARBA" id="ARBA00023136"/>
    </source>
</evidence>
<evidence type="ECO:0000259" key="8">
    <source>
        <dbReference type="Pfam" id="PF02687"/>
    </source>
</evidence>
<evidence type="ECO:0000313" key="10">
    <source>
        <dbReference type="Proteomes" id="UP000323337"/>
    </source>
</evidence>
<evidence type="ECO:0000256" key="4">
    <source>
        <dbReference type="ARBA" id="ARBA00022989"/>
    </source>
</evidence>
<dbReference type="EMBL" id="VSIV01000041">
    <property type="protein sequence ID" value="TYB35496.1"/>
    <property type="molecule type" value="Genomic_DNA"/>
</dbReference>
<dbReference type="Proteomes" id="UP000323337">
    <property type="component" value="Unassembled WGS sequence"/>
</dbReference>
<keyword evidence="2" id="KW-1003">Cell membrane</keyword>
<keyword evidence="3 7" id="KW-0812">Transmembrane</keyword>
<evidence type="ECO:0000256" key="2">
    <source>
        <dbReference type="ARBA" id="ARBA00022475"/>
    </source>
</evidence>
<keyword evidence="5 7" id="KW-0472">Membrane</keyword>
<evidence type="ECO:0000256" key="7">
    <source>
        <dbReference type="SAM" id="Phobius"/>
    </source>
</evidence>
<evidence type="ECO:0000313" key="9">
    <source>
        <dbReference type="EMBL" id="TYB35496.1"/>
    </source>
</evidence>
<feature type="transmembrane region" description="Helical" evidence="7">
    <location>
        <begin position="289"/>
        <end position="314"/>
    </location>
</feature>
<gene>
    <name evidence="9" type="ORF">FXF49_01415</name>
</gene>
<dbReference type="PANTHER" id="PTHR30572">
    <property type="entry name" value="MEMBRANE COMPONENT OF TRANSPORTER-RELATED"/>
    <property type="match status" value="1"/>
</dbReference>
<reference evidence="9 10" key="1">
    <citation type="submission" date="2019-08" db="EMBL/GenBank/DDBJ databases">
        <title>Genomic characterization of a novel candidate phylum (ARYD3) from a high temperature, high salinity tertiary oil reservoir in north central Oklahoma, USA.</title>
        <authorList>
            <person name="Youssef N.H."/>
            <person name="Yadav A."/>
            <person name="Elshahed M.S."/>
        </authorList>
    </citation>
    <scope>NUCLEOTIDE SEQUENCE [LARGE SCALE GENOMIC DNA]</scope>
    <source>
        <strain evidence="9">ARYD1</strain>
    </source>
</reference>
<dbReference type="AlphaFoldDB" id="A0A5D0MTQ2"/>
<evidence type="ECO:0000256" key="1">
    <source>
        <dbReference type="ARBA" id="ARBA00004651"/>
    </source>
</evidence>
<feature type="transmembrane region" description="Helical" evidence="7">
    <location>
        <begin position="244"/>
        <end position="266"/>
    </location>
</feature>
<evidence type="ECO:0000256" key="6">
    <source>
        <dbReference type="ARBA" id="ARBA00038076"/>
    </source>
</evidence>
<protein>
    <submittedName>
        <fullName evidence="9">FtsX-like permease family protein</fullName>
    </submittedName>
</protein>
<accession>A0A5D0MTQ2</accession>
<sequence>MFDIAYKRMKSNRKNTLFLTFVIGLPVFILSSLILVSNALNREINGFVKSSEIIVKVKSAAGNSILNYKGLTITTGSTGGFFDGNFMDDVSGMENFSVNNIISKNITFRGREINISGMNISPDGKKNISENDIIVGSRIAEELDINEKDRIGIKGFTLQVESVLKDNPEYSGSIIVPLKTAQNILNMDNMVSEINIYVPYKTYLNKKLESFLGILKKQLPSGAEAYYVKDAKLQRLNFLDSMRGFYTIFTMIIFVSVVFIVFNYMLNNIKNQKVEAGIMSAVGFRMKKIILIVSAENFMVTLVAILFGFLLSVLSSFIITEYFIEVDFTMPVSALYIFGIMIVVVVSAVLAQTKNWIKTDPVKLIKNI</sequence>
<comment type="subcellular location">
    <subcellularLocation>
        <location evidence="1">Cell membrane</location>
        <topology evidence="1">Multi-pass membrane protein</topology>
    </subcellularLocation>
</comment>
<proteinExistence type="inferred from homology"/>
<dbReference type="InterPro" id="IPR050250">
    <property type="entry name" value="Macrolide_Exporter_MacB"/>
</dbReference>
<name>A0A5D0MTQ2_FLESI</name>
<feature type="transmembrane region" description="Helical" evidence="7">
    <location>
        <begin position="334"/>
        <end position="351"/>
    </location>
</feature>
<organism evidence="9 10">
    <name type="scientific">Flexistipes sinusarabici</name>
    <dbReference type="NCBI Taxonomy" id="2352"/>
    <lineage>
        <taxon>Bacteria</taxon>
        <taxon>Pseudomonadati</taxon>
        <taxon>Deferribacterota</taxon>
        <taxon>Deferribacteres</taxon>
        <taxon>Deferribacterales</taxon>
        <taxon>Flexistipitaceae</taxon>
        <taxon>Flexistipes</taxon>
    </lineage>
</organism>
<comment type="similarity">
    <text evidence="6">Belongs to the ABC-4 integral membrane protein family.</text>
</comment>
<keyword evidence="4 7" id="KW-1133">Transmembrane helix</keyword>
<comment type="caution">
    <text evidence="9">The sequence shown here is derived from an EMBL/GenBank/DDBJ whole genome shotgun (WGS) entry which is preliminary data.</text>
</comment>
<dbReference type="RefSeq" id="WP_303700134.1">
    <property type="nucleotide sequence ID" value="NZ_VSIV01000041.1"/>
</dbReference>
<dbReference type="Pfam" id="PF02687">
    <property type="entry name" value="FtsX"/>
    <property type="match status" value="1"/>
</dbReference>
<evidence type="ECO:0000256" key="3">
    <source>
        <dbReference type="ARBA" id="ARBA00022692"/>
    </source>
</evidence>
<dbReference type="GO" id="GO:0022857">
    <property type="term" value="F:transmembrane transporter activity"/>
    <property type="evidence" value="ECO:0007669"/>
    <property type="project" value="TreeGrafter"/>
</dbReference>
<dbReference type="PANTHER" id="PTHR30572:SF4">
    <property type="entry name" value="ABC TRANSPORTER PERMEASE YTRF"/>
    <property type="match status" value="1"/>
</dbReference>
<dbReference type="InterPro" id="IPR003838">
    <property type="entry name" value="ABC3_permease_C"/>
</dbReference>
<feature type="domain" description="ABC3 transporter permease C-terminal" evidence="8">
    <location>
        <begin position="248"/>
        <end position="359"/>
    </location>
</feature>